<dbReference type="EMBL" id="AKGD01000002">
    <property type="protein sequence ID" value="EIT69806.1"/>
    <property type="molecule type" value="Genomic_DNA"/>
</dbReference>
<dbReference type="PANTHER" id="PTHR43685">
    <property type="entry name" value="GLYCOSYLTRANSFERASE"/>
    <property type="match status" value="1"/>
</dbReference>
<dbReference type="InterPro" id="IPR029044">
    <property type="entry name" value="Nucleotide-diphossugar_trans"/>
</dbReference>
<gene>
    <name evidence="2" type="ORF">WQQ_33880</name>
</gene>
<evidence type="ECO:0000259" key="1">
    <source>
        <dbReference type="Pfam" id="PF00535"/>
    </source>
</evidence>
<dbReference type="Gene3D" id="3.90.550.10">
    <property type="entry name" value="Spore Coat Polysaccharide Biosynthesis Protein SpsA, Chain A"/>
    <property type="match status" value="1"/>
</dbReference>
<proteinExistence type="predicted"/>
<keyword evidence="3" id="KW-1185">Reference proteome</keyword>
<protein>
    <recommendedName>
        <fullName evidence="1">Glycosyltransferase 2-like domain-containing protein</fullName>
    </recommendedName>
</protein>
<sequence length="292" mass="33118">MNSVAAQEFSDFEIVVVDDGSSDGTLGEVRRWSQRTGLPVTSIWKPNGGAHSAYNLGVRQARGEYIVVLGSDDQLLPDALRKMADAWASIPAAKKQAYCAVLGHGLHWSSRRLAGDPYPHDVWDSDFLQMKQRWGISGDKPGAYRRDLLMRHPFPVFEGERFMRESFVIKQLAQRYRTRFVNESFQLFEYQRDGLSASVRRLRVSSPRGMALCYRDEANRHTVGFSPGQRFEAHLQYVRHACNAGIGLRAQCGQIESRTWLLLALPFGLVKHWRDRLADAPQRQALGGRRAD</sequence>
<organism evidence="2 3">
    <name type="scientific">Hydrocarboniphaga effusa AP103</name>
    <dbReference type="NCBI Taxonomy" id="1172194"/>
    <lineage>
        <taxon>Bacteria</taxon>
        <taxon>Pseudomonadati</taxon>
        <taxon>Pseudomonadota</taxon>
        <taxon>Gammaproteobacteria</taxon>
        <taxon>Nevskiales</taxon>
        <taxon>Nevskiaceae</taxon>
        <taxon>Hydrocarboniphaga</taxon>
    </lineage>
</organism>
<reference evidence="2 3" key="1">
    <citation type="journal article" date="2012" name="J. Bacteriol.">
        <title>Genome Sequence of n-Alkane-Degrading Hydrocarboniphaga effusa Strain AP103T (ATCC BAA-332T).</title>
        <authorList>
            <person name="Chang H.K."/>
            <person name="Zylstra G.J."/>
            <person name="Chae J.C."/>
        </authorList>
    </citation>
    <scope>NUCLEOTIDE SEQUENCE [LARGE SCALE GENOMIC DNA]</scope>
    <source>
        <strain evidence="2 3">AP103</strain>
    </source>
</reference>
<dbReference type="STRING" id="1172194.WQQ_33880"/>
<evidence type="ECO:0000313" key="2">
    <source>
        <dbReference type="EMBL" id="EIT69806.1"/>
    </source>
</evidence>
<dbReference type="InterPro" id="IPR001173">
    <property type="entry name" value="Glyco_trans_2-like"/>
</dbReference>
<comment type="caution">
    <text evidence="2">The sequence shown here is derived from an EMBL/GenBank/DDBJ whole genome shotgun (WGS) entry which is preliminary data.</text>
</comment>
<dbReference type="Pfam" id="PF00535">
    <property type="entry name" value="Glycos_transf_2"/>
    <property type="match status" value="1"/>
</dbReference>
<accession>I8I1X8</accession>
<feature type="domain" description="Glycosyltransferase 2-like" evidence="1">
    <location>
        <begin position="2"/>
        <end position="92"/>
    </location>
</feature>
<dbReference type="InterPro" id="IPR050834">
    <property type="entry name" value="Glycosyltransf_2"/>
</dbReference>
<dbReference type="Proteomes" id="UP000003704">
    <property type="component" value="Unassembled WGS sequence"/>
</dbReference>
<dbReference type="SUPFAM" id="SSF53448">
    <property type="entry name" value="Nucleotide-diphospho-sugar transferases"/>
    <property type="match status" value="1"/>
</dbReference>
<dbReference type="CDD" id="cd00761">
    <property type="entry name" value="Glyco_tranf_GTA_type"/>
    <property type="match status" value="1"/>
</dbReference>
<evidence type="ECO:0000313" key="3">
    <source>
        <dbReference type="Proteomes" id="UP000003704"/>
    </source>
</evidence>
<name>I8I1X8_9GAMM</name>
<dbReference type="PANTHER" id="PTHR43685:SF11">
    <property type="entry name" value="GLYCOSYLTRANSFERASE TAGX-RELATED"/>
    <property type="match status" value="1"/>
</dbReference>
<dbReference type="AlphaFoldDB" id="I8I1X8"/>